<dbReference type="HOGENOM" id="CLU_3335769_0_0_1"/>
<gene>
    <name evidence="1" type="ORF">PDIP_82880</name>
</gene>
<evidence type="ECO:0000313" key="1">
    <source>
        <dbReference type="EMBL" id="EKV05503.1"/>
    </source>
</evidence>
<evidence type="ECO:0000313" key="2">
    <source>
        <dbReference type="Proteomes" id="UP000009886"/>
    </source>
</evidence>
<name>K9FRY5_PEND1</name>
<dbReference type="AlphaFoldDB" id="K9FRY5"/>
<protein>
    <submittedName>
        <fullName evidence="1">Uncharacterized protein</fullName>
    </submittedName>
</protein>
<dbReference type="VEuPathDB" id="FungiDB:PDIP_82880"/>
<proteinExistence type="predicted"/>
<accession>K9FRY5</accession>
<dbReference type="KEGG" id="pdp:PDIP_82880"/>
<comment type="caution">
    <text evidence="1">The sequence shown here is derived from an EMBL/GenBank/DDBJ whole genome shotgun (WGS) entry which is preliminary data.</text>
</comment>
<organism evidence="1 2">
    <name type="scientific">Penicillium digitatum (strain Pd1 / CECT 20795)</name>
    <name type="common">Green mold</name>
    <dbReference type="NCBI Taxonomy" id="1170230"/>
    <lineage>
        <taxon>Eukaryota</taxon>
        <taxon>Fungi</taxon>
        <taxon>Dikarya</taxon>
        <taxon>Ascomycota</taxon>
        <taxon>Pezizomycotina</taxon>
        <taxon>Eurotiomycetes</taxon>
        <taxon>Eurotiomycetidae</taxon>
        <taxon>Eurotiales</taxon>
        <taxon>Aspergillaceae</taxon>
        <taxon>Penicillium</taxon>
    </lineage>
</organism>
<dbReference type="EMBL" id="AKCU01000500">
    <property type="protein sequence ID" value="EKV05503.1"/>
    <property type="molecule type" value="Genomic_DNA"/>
</dbReference>
<reference evidence="2" key="1">
    <citation type="journal article" date="2012" name="BMC Genomics">
        <title>Genome sequence of the necrotrophic fungus Penicillium digitatum, the main postharvest pathogen of citrus.</title>
        <authorList>
            <person name="Marcet-Houben M."/>
            <person name="Ballester A.-R."/>
            <person name="de la Fuente B."/>
            <person name="Harries E."/>
            <person name="Marcos J.F."/>
            <person name="Gonzalez-Candelas L."/>
            <person name="Gabaldon T."/>
        </authorList>
    </citation>
    <scope>NUCLEOTIDE SEQUENCE [LARGE SCALE GENOMIC DNA]</scope>
    <source>
        <strain evidence="2">Pd1 / CECT 20795</strain>
    </source>
</reference>
<dbReference type="Proteomes" id="UP000009886">
    <property type="component" value="Unassembled WGS sequence"/>
</dbReference>
<sequence>MGWGHSPQLIYVVLRGSPYFIYTTSSKPTFNQNSSLDN</sequence>